<dbReference type="InterPro" id="IPR011701">
    <property type="entry name" value="MFS"/>
</dbReference>
<name>A0AAD5EEP6_UMBRA</name>
<evidence type="ECO:0000256" key="5">
    <source>
        <dbReference type="ARBA" id="ARBA00023136"/>
    </source>
</evidence>
<dbReference type="GeneID" id="75918291"/>
<evidence type="ECO:0000313" key="10">
    <source>
        <dbReference type="Proteomes" id="UP001206595"/>
    </source>
</evidence>
<dbReference type="PANTHER" id="PTHR23501">
    <property type="entry name" value="MAJOR FACILITATOR SUPERFAMILY"/>
    <property type="match status" value="1"/>
</dbReference>
<evidence type="ECO:0000256" key="3">
    <source>
        <dbReference type="ARBA" id="ARBA00022692"/>
    </source>
</evidence>
<dbReference type="GO" id="GO:0005886">
    <property type="term" value="C:plasma membrane"/>
    <property type="evidence" value="ECO:0007669"/>
    <property type="project" value="TreeGrafter"/>
</dbReference>
<evidence type="ECO:0000256" key="4">
    <source>
        <dbReference type="ARBA" id="ARBA00022989"/>
    </source>
</evidence>
<feature type="transmembrane region" description="Helical" evidence="7">
    <location>
        <begin position="354"/>
        <end position="373"/>
    </location>
</feature>
<feature type="transmembrane region" description="Helical" evidence="7">
    <location>
        <begin position="246"/>
        <end position="266"/>
    </location>
</feature>
<evidence type="ECO:0000256" key="6">
    <source>
        <dbReference type="SAM" id="MobiDB-lite"/>
    </source>
</evidence>
<keyword evidence="5 7" id="KW-0472">Membrane</keyword>
<dbReference type="AlphaFoldDB" id="A0AAD5EEP6"/>
<feature type="transmembrane region" description="Helical" evidence="7">
    <location>
        <begin position="125"/>
        <end position="144"/>
    </location>
</feature>
<comment type="subcellular location">
    <subcellularLocation>
        <location evidence="1">Endomembrane system</location>
        <topology evidence="1">Multi-pass membrane protein</topology>
    </subcellularLocation>
</comment>
<reference evidence="9" key="1">
    <citation type="submission" date="2021-06" db="EMBL/GenBank/DDBJ databases">
        <authorList>
            <consortium name="DOE Joint Genome Institute"/>
            <person name="Mondo S.J."/>
            <person name="Amses K.R."/>
            <person name="Simmons D.R."/>
            <person name="Longcore J.E."/>
            <person name="Seto K."/>
            <person name="Alves G.H."/>
            <person name="Bonds A.E."/>
            <person name="Quandt C.A."/>
            <person name="Davis W.J."/>
            <person name="Chang Y."/>
            <person name="Letcher P.M."/>
            <person name="Powell M.J."/>
            <person name="Kuo A."/>
            <person name="Labutti K."/>
            <person name="Pangilinan J."/>
            <person name="Andreopoulos W."/>
            <person name="Tritt A."/>
            <person name="Riley R."/>
            <person name="Hundley H."/>
            <person name="Johnson J."/>
            <person name="Lipzen A."/>
            <person name="Barry K."/>
            <person name="Berbee M.L."/>
            <person name="Buchler N.E."/>
            <person name="Grigoriev I.V."/>
            <person name="Spatafora J.W."/>
            <person name="Stajich J.E."/>
            <person name="James T.Y."/>
        </authorList>
    </citation>
    <scope>NUCLEOTIDE SEQUENCE</scope>
    <source>
        <strain evidence="9">AG</strain>
    </source>
</reference>
<dbReference type="GO" id="GO:0012505">
    <property type="term" value="C:endomembrane system"/>
    <property type="evidence" value="ECO:0007669"/>
    <property type="project" value="UniProtKB-SubCell"/>
</dbReference>
<dbReference type="Proteomes" id="UP001206595">
    <property type="component" value="Unassembled WGS sequence"/>
</dbReference>
<keyword evidence="2" id="KW-0813">Transport</keyword>
<feature type="transmembrane region" description="Helical" evidence="7">
    <location>
        <begin position="553"/>
        <end position="572"/>
    </location>
</feature>
<feature type="transmembrane region" description="Helical" evidence="7">
    <location>
        <begin position="156"/>
        <end position="173"/>
    </location>
</feature>
<dbReference type="RefSeq" id="XP_051446565.1">
    <property type="nucleotide sequence ID" value="XM_051592949.1"/>
</dbReference>
<dbReference type="PROSITE" id="PS50850">
    <property type="entry name" value="MFS"/>
    <property type="match status" value="1"/>
</dbReference>
<evidence type="ECO:0000313" key="9">
    <source>
        <dbReference type="EMBL" id="KAI8581561.1"/>
    </source>
</evidence>
<feature type="transmembrane region" description="Helical" evidence="7">
    <location>
        <begin position="445"/>
        <end position="467"/>
    </location>
</feature>
<dbReference type="EMBL" id="MU620905">
    <property type="protein sequence ID" value="KAI8581561.1"/>
    <property type="molecule type" value="Genomic_DNA"/>
</dbReference>
<comment type="caution">
    <text evidence="9">The sequence shown here is derived from an EMBL/GenBank/DDBJ whole genome shotgun (WGS) entry which is preliminary data.</text>
</comment>
<gene>
    <name evidence="9" type="ORF">K450DRAFT_270083</name>
</gene>
<dbReference type="PANTHER" id="PTHR23501:SF191">
    <property type="entry name" value="VACUOLAR BASIC AMINO ACID TRANSPORTER 4"/>
    <property type="match status" value="1"/>
</dbReference>
<feature type="transmembrane region" description="Helical" evidence="7">
    <location>
        <begin position="393"/>
        <end position="413"/>
    </location>
</feature>
<feature type="region of interest" description="Disordered" evidence="6">
    <location>
        <begin position="1"/>
        <end position="38"/>
    </location>
</feature>
<evidence type="ECO:0000256" key="1">
    <source>
        <dbReference type="ARBA" id="ARBA00004127"/>
    </source>
</evidence>
<keyword evidence="4 7" id="KW-1133">Transmembrane helix</keyword>
<dbReference type="InterPro" id="IPR036259">
    <property type="entry name" value="MFS_trans_sf"/>
</dbReference>
<evidence type="ECO:0000256" key="7">
    <source>
        <dbReference type="SAM" id="Phobius"/>
    </source>
</evidence>
<dbReference type="SUPFAM" id="SSF103473">
    <property type="entry name" value="MFS general substrate transporter"/>
    <property type="match status" value="1"/>
</dbReference>
<sequence length="580" mass="61973">MSKELHGSPLATPLQAPIVGPETSPSLDDSPKAPEGQPVYDHSVEKVIDIFENSNKEVVESELGEIFHKIEDSPVTAEITPLPYSKLVPLMIGLCAGMLLSSMDSVMFDNALPRVISGFNALDKIGWINVVFAMTTASFIPLYGSFSDIFGRKASLIAAIVIYEIGQIITGAASGSNAAIQIIIGRAIAGIGNGGIVTLLFVVVTDVVPKRDVPKYQGIINAIWGISAIVGPLLSGIFVDKSSWRWNLYLGTFVALLAITCLYFFYNVEAPKQNGFEKIKSIDWPGLVTLVGGLACLLTAIDAGGSETFAWTSSTSIALFTVGGAFLVAFLVIEWKFASRPMVPLHLFKARTAASVLASEFFFGIAFFPTYVYAPVYLQVIFRFTGLQSGIHFLPFLLGLVAAAVVAGMAMSLMGRTREVSWLATSCLVAGTGAMSTLDENSNDAHRIGCMLLMGIACGLCICSLLLNAQNCVQDKNLGTMTALANFAQQLGGAVGISIASSVYMESLLSGLAGIQNLGESPLVLISNIQALWSLPVNLQQQVVSIWGSSFKLIYYVGLASASISWLCSLFIKHYPMVHT</sequence>
<evidence type="ECO:0000259" key="8">
    <source>
        <dbReference type="PROSITE" id="PS50850"/>
    </source>
</evidence>
<evidence type="ECO:0000256" key="2">
    <source>
        <dbReference type="ARBA" id="ARBA00022448"/>
    </source>
</evidence>
<feature type="transmembrane region" description="Helical" evidence="7">
    <location>
        <begin position="420"/>
        <end position="439"/>
    </location>
</feature>
<dbReference type="Pfam" id="PF07690">
    <property type="entry name" value="MFS_1"/>
    <property type="match status" value="1"/>
</dbReference>
<feature type="transmembrane region" description="Helical" evidence="7">
    <location>
        <begin position="179"/>
        <end position="204"/>
    </location>
</feature>
<feature type="transmembrane region" description="Helical" evidence="7">
    <location>
        <begin position="216"/>
        <end position="234"/>
    </location>
</feature>
<feature type="transmembrane region" description="Helical" evidence="7">
    <location>
        <begin position="311"/>
        <end position="333"/>
    </location>
</feature>
<keyword evidence="10" id="KW-1185">Reference proteome</keyword>
<accession>A0AAD5EEP6</accession>
<dbReference type="GO" id="GO:0022857">
    <property type="term" value="F:transmembrane transporter activity"/>
    <property type="evidence" value="ECO:0007669"/>
    <property type="project" value="InterPro"/>
</dbReference>
<proteinExistence type="predicted"/>
<feature type="transmembrane region" description="Helical" evidence="7">
    <location>
        <begin position="287"/>
        <end position="305"/>
    </location>
</feature>
<protein>
    <recommendedName>
        <fullName evidence="8">Major facilitator superfamily (MFS) profile domain-containing protein</fullName>
    </recommendedName>
</protein>
<organism evidence="9 10">
    <name type="scientific">Umbelopsis ramanniana AG</name>
    <dbReference type="NCBI Taxonomy" id="1314678"/>
    <lineage>
        <taxon>Eukaryota</taxon>
        <taxon>Fungi</taxon>
        <taxon>Fungi incertae sedis</taxon>
        <taxon>Mucoromycota</taxon>
        <taxon>Mucoromycotina</taxon>
        <taxon>Umbelopsidomycetes</taxon>
        <taxon>Umbelopsidales</taxon>
        <taxon>Umbelopsidaceae</taxon>
        <taxon>Umbelopsis</taxon>
    </lineage>
</organism>
<keyword evidence="3 7" id="KW-0812">Transmembrane</keyword>
<reference evidence="9" key="2">
    <citation type="journal article" date="2022" name="Proc. Natl. Acad. Sci. U.S.A.">
        <title>Diploid-dominant life cycles characterize the early evolution of Fungi.</title>
        <authorList>
            <person name="Amses K.R."/>
            <person name="Simmons D.R."/>
            <person name="Longcore J.E."/>
            <person name="Mondo S.J."/>
            <person name="Seto K."/>
            <person name="Jeronimo G.H."/>
            <person name="Bonds A.E."/>
            <person name="Quandt C.A."/>
            <person name="Davis W.J."/>
            <person name="Chang Y."/>
            <person name="Federici B.A."/>
            <person name="Kuo A."/>
            <person name="LaButti K."/>
            <person name="Pangilinan J."/>
            <person name="Andreopoulos W."/>
            <person name="Tritt A."/>
            <person name="Riley R."/>
            <person name="Hundley H."/>
            <person name="Johnson J."/>
            <person name="Lipzen A."/>
            <person name="Barry K."/>
            <person name="Lang B.F."/>
            <person name="Cuomo C.A."/>
            <person name="Buchler N.E."/>
            <person name="Grigoriev I.V."/>
            <person name="Spatafora J.W."/>
            <person name="Stajich J.E."/>
            <person name="James T.Y."/>
        </authorList>
    </citation>
    <scope>NUCLEOTIDE SEQUENCE</scope>
    <source>
        <strain evidence="9">AG</strain>
    </source>
</reference>
<dbReference type="InterPro" id="IPR020846">
    <property type="entry name" value="MFS_dom"/>
</dbReference>
<dbReference type="Gene3D" id="1.20.1250.20">
    <property type="entry name" value="MFS general substrate transporter like domains"/>
    <property type="match status" value="1"/>
</dbReference>
<feature type="domain" description="Major facilitator superfamily (MFS) profile" evidence="8">
    <location>
        <begin position="90"/>
        <end position="577"/>
    </location>
</feature>